<dbReference type="InterPro" id="IPR027417">
    <property type="entry name" value="P-loop_NTPase"/>
</dbReference>
<dbReference type="Proteomes" id="UP000063964">
    <property type="component" value="Chromosome"/>
</dbReference>
<dbReference type="Pfam" id="PF00005">
    <property type="entry name" value="ABC_tran"/>
    <property type="match status" value="1"/>
</dbReference>
<evidence type="ECO:0000313" key="6">
    <source>
        <dbReference type="Proteomes" id="UP000063964"/>
    </source>
</evidence>
<feature type="domain" description="ABC transporter" evidence="4">
    <location>
        <begin position="6"/>
        <end position="238"/>
    </location>
</feature>
<dbReference type="OrthoDB" id="9809450at2"/>
<name>A0A120KMY5_9BACT</name>
<evidence type="ECO:0000259" key="4">
    <source>
        <dbReference type="PROSITE" id="PS50893"/>
    </source>
</evidence>
<keyword evidence="1" id="KW-0813">Transport</keyword>
<dbReference type="RefSeq" id="WP_066603971.1">
    <property type="nucleotide sequence ID" value="NZ_CP014230.1"/>
</dbReference>
<dbReference type="PROSITE" id="PS50893">
    <property type="entry name" value="ABC_TRANSPORTER_2"/>
    <property type="match status" value="1"/>
</dbReference>
<dbReference type="PANTHER" id="PTHR42788:SF13">
    <property type="entry name" value="ALIPHATIC SULFONATES IMPORT ATP-BINDING PROTEIN SSUB"/>
    <property type="match status" value="1"/>
</dbReference>
<dbReference type="SUPFAM" id="SSF52540">
    <property type="entry name" value="P-loop containing nucleoside triphosphate hydrolases"/>
    <property type="match status" value="1"/>
</dbReference>
<dbReference type="EMBL" id="CP014230">
    <property type="protein sequence ID" value="AMD92476.1"/>
    <property type="molecule type" value="Genomic_DNA"/>
</dbReference>
<keyword evidence="3" id="KW-0067">ATP-binding</keyword>
<evidence type="ECO:0000256" key="3">
    <source>
        <dbReference type="ARBA" id="ARBA00022840"/>
    </source>
</evidence>
<organism evidence="5 6">
    <name type="scientific">Desulfomicrobium orale DSM 12838</name>
    <dbReference type="NCBI Taxonomy" id="888061"/>
    <lineage>
        <taxon>Bacteria</taxon>
        <taxon>Pseudomonadati</taxon>
        <taxon>Thermodesulfobacteriota</taxon>
        <taxon>Desulfovibrionia</taxon>
        <taxon>Desulfovibrionales</taxon>
        <taxon>Desulfomicrobiaceae</taxon>
        <taxon>Desulfomicrobium</taxon>
    </lineage>
</organism>
<keyword evidence="2" id="KW-0547">Nucleotide-binding</keyword>
<dbReference type="GO" id="GO:0005524">
    <property type="term" value="F:ATP binding"/>
    <property type="evidence" value="ECO:0007669"/>
    <property type="project" value="UniProtKB-KW"/>
</dbReference>
<dbReference type="InterPro" id="IPR003439">
    <property type="entry name" value="ABC_transporter-like_ATP-bd"/>
</dbReference>
<proteinExistence type="predicted"/>
<evidence type="ECO:0000256" key="1">
    <source>
        <dbReference type="ARBA" id="ARBA00022448"/>
    </source>
</evidence>
<evidence type="ECO:0000313" key="5">
    <source>
        <dbReference type="EMBL" id="AMD92476.1"/>
    </source>
</evidence>
<evidence type="ECO:0000256" key="2">
    <source>
        <dbReference type="ARBA" id="ARBA00022741"/>
    </source>
</evidence>
<accession>A0A120KMY5</accession>
<reference evidence="6" key="1">
    <citation type="submission" date="2016-02" db="EMBL/GenBank/DDBJ databases">
        <authorList>
            <person name="Holder M.E."/>
            <person name="Ajami N.J."/>
            <person name="Petrosino J.F."/>
        </authorList>
    </citation>
    <scope>NUCLEOTIDE SEQUENCE [LARGE SCALE GENOMIC DNA]</scope>
    <source>
        <strain evidence="6">DSM 12838</strain>
    </source>
</reference>
<keyword evidence="6" id="KW-1185">Reference proteome</keyword>
<gene>
    <name evidence="5" type="ORF">AXF15_04695</name>
</gene>
<dbReference type="Gene3D" id="3.40.50.300">
    <property type="entry name" value="P-loop containing nucleotide triphosphate hydrolases"/>
    <property type="match status" value="1"/>
</dbReference>
<dbReference type="AlphaFoldDB" id="A0A120KMY5"/>
<dbReference type="KEGG" id="doa:AXF15_04695"/>
<protein>
    <submittedName>
        <fullName evidence="5">ABC transporter</fullName>
    </submittedName>
</protein>
<dbReference type="SMART" id="SM00382">
    <property type="entry name" value="AAA"/>
    <property type="match status" value="1"/>
</dbReference>
<dbReference type="InterPro" id="IPR050166">
    <property type="entry name" value="ABC_transporter_ATP-bind"/>
</dbReference>
<dbReference type="GO" id="GO:0016887">
    <property type="term" value="F:ATP hydrolysis activity"/>
    <property type="evidence" value="ECO:0007669"/>
    <property type="project" value="InterPro"/>
</dbReference>
<dbReference type="PANTHER" id="PTHR42788">
    <property type="entry name" value="TAURINE IMPORT ATP-BINDING PROTEIN-RELATED"/>
    <property type="match status" value="1"/>
</dbReference>
<sequence length="289" mass="32725">MKKDEMVIEGVTKYYGFGYTEKQTLKDCSFVLEEHKITVLIGPSGCGKSTLVNLLAGYEEPDAGRILMGGRQVKGPGGDRLVVFQETALFPWMTTYSNVAFGPRAKKTGNNQEIRAMVEAMLEKVGLQEFGHKYPSHLSGGMQRRGELARMLVNNPQVMILDEPFRGLDAMTRELMQEYFCSLLEERQGTVFFITSEIDEAIFMADRILIMSNQPGRIVHIMDIALPRPRKKEMLLNRNCQEYKREALETLHEEALKAFSSGSRAVQDFLEAYEHQQQNEDSTQNGPAN</sequence>
<dbReference type="InterPro" id="IPR003593">
    <property type="entry name" value="AAA+_ATPase"/>
</dbReference>
<dbReference type="CDD" id="cd03293">
    <property type="entry name" value="ABC_NrtD_SsuB_transporters"/>
    <property type="match status" value="1"/>
</dbReference>
<dbReference type="STRING" id="888061.AXF15_04695"/>